<feature type="transmembrane region" description="Helical" evidence="2">
    <location>
        <begin position="111"/>
        <end position="133"/>
    </location>
</feature>
<dbReference type="SUPFAM" id="SSF53474">
    <property type="entry name" value="alpha/beta-Hydrolases"/>
    <property type="match status" value="1"/>
</dbReference>
<proteinExistence type="predicted"/>
<keyword evidence="2" id="KW-0472">Membrane</keyword>
<keyword evidence="4" id="KW-1185">Reference proteome</keyword>
<dbReference type="Proteomes" id="UP000735302">
    <property type="component" value="Unassembled WGS sequence"/>
</dbReference>
<keyword evidence="2" id="KW-1133">Transmembrane helix</keyword>
<keyword evidence="2" id="KW-0812">Transmembrane</keyword>
<gene>
    <name evidence="3" type="ORF">PoB_004341000</name>
</gene>
<dbReference type="EMBL" id="BLXT01004727">
    <property type="protein sequence ID" value="GFO16905.1"/>
    <property type="molecule type" value="Genomic_DNA"/>
</dbReference>
<comment type="caution">
    <text evidence="3">The sequence shown here is derived from an EMBL/GenBank/DDBJ whole genome shotgun (WGS) entry which is preliminary data.</text>
</comment>
<protein>
    <submittedName>
        <fullName evidence="3">Neutral cholesterol ester hydrolase 1-like</fullName>
    </submittedName>
</protein>
<dbReference type="Gene3D" id="3.40.50.1820">
    <property type="entry name" value="alpha/beta hydrolase"/>
    <property type="match status" value="1"/>
</dbReference>
<evidence type="ECO:0000313" key="4">
    <source>
        <dbReference type="Proteomes" id="UP000735302"/>
    </source>
</evidence>
<dbReference type="InterPro" id="IPR029058">
    <property type="entry name" value="AB_hydrolase_fold"/>
</dbReference>
<evidence type="ECO:0000313" key="3">
    <source>
        <dbReference type="EMBL" id="GFO16905.1"/>
    </source>
</evidence>
<evidence type="ECO:0000256" key="1">
    <source>
        <dbReference type="SAM" id="MobiDB-lite"/>
    </source>
</evidence>
<reference evidence="3 4" key="1">
    <citation type="journal article" date="2021" name="Elife">
        <title>Chloroplast acquisition without the gene transfer in kleptoplastic sea slugs, Plakobranchus ocellatus.</title>
        <authorList>
            <person name="Maeda T."/>
            <person name="Takahashi S."/>
            <person name="Yoshida T."/>
            <person name="Shimamura S."/>
            <person name="Takaki Y."/>
            <person name="Nagai Y."/>
            <person name="Toyoda A."/>
            <person name="Suzuki Y."/>
            <person name="Arimoto A."/>
            <person name="Ishii H."/>
            <person name="Satoh N."/>
            <person name="Nishiyama T."/>
            <person name="Hasebe M."/>
            <person name="Maruyama T."/>
            <person name="Minagawa J."/>
            <person name="Obokata J."/>
            <person name="Shigenobu S."/>
        </authorList>
    </citation>
    <scope>NUCLEOTIDE SEQUENCE [LARGE SCALE GENOMIC DNA]</scope>
</reference>
<sequence>MFPWDDRGDGHPSDTTLLNTLAPVLVAHGLLTHAEILKVCESKYHLDQNDYDETPIRGACFDSGFGHPSRHLSSLHASAGHCVRALETAVAPGRSEGHEGVGKTTMTKRPFAVPALILALAILAGTSVLYTPLPDTVSEPWKLQLLLGGLKVMRALTQVVTFIGPYSHIENMDWMLESALLHNYESSAAGDVKLTHTEMAGVPVVIYRPVGADPSSAPATIFFHGGGFVLLTARQGAGGGARTIERTVPADFRMRSLSTVPPTPHARESCTIPINTHNKNESE</sequence>
<dbReference type="GO" id="GO:0016787">
    <property type="term" value="F:hydrolase activity"/>
    <property type="evidence" value="ECO:0007669"/>
    <property type="project" value="UniProtKB-KW"/>
</dbReference>
<organism evidence="3 4">
    <name type="scientific">Plakobranchus ocellatus</name>
    <dbReference type="NCBI Taxonomy" id="259542"/>
    <lineage>
        <taxon>Eukaryota</taxon>
        <taxon>Metazoa</taxon>
        <taxon>Spiralia</taxon>
        <taxon>Lophotrochozoa</taxon>
        <taxon>Mollusca</taxon>
        <taxon>Gastropoda</taxon>
        <taxon>Heterobranchia</taxon>
        <taxon>Euthyneura</taxon>
        <taxon>Panpulmonata</taxon>
        <taxon>Sacoglossa</taxon>
        <taxon>Placobranchoidea</taxon>
        <taxon>Plakobranchidae</taxon>
        <taxon>Plakobranchus</taxon>
    </lineage>
</organism>
<accession>A0AAV4BCU7</accession>
<keyword evidence="3" id="KW-0378">Hydrolase</keyword>
<dbReference type="AlphaFoldDB" id="A0AAV4BCU7"/>
<name>A0AAV4BCU7_9GAST</name>
<evidence type="ECO:0000256" key="2">
    <source>
        <dbReference type="SAM" id="Phobius"/>
    </source>
</evidence>
<feature type="region of interest" description="Disordered" evidence="1">
    <location>
        <begin position="258"/>
        <end position="283"/>
    </location>
</feature>